<feature type="transmembrane region" description="Helical" evidence="1">
    <location>
        <begin position="12"/>
        <end position="37"/>
    </location>
</feature>
<organism evidence="2 3">
    <name type="scientific">Mucuna pruriens</name>
    <name type="common">Velvet bean</name>
    <name type="synonym">Dolichos pruriens</name>
    <dbReference type="NCBI Taxonomy" id="157652"/>
    <lineage>
        <taxon>Eukaryota</taxon>
        <taxon>Viridiplantae</taxon>
        <taxon>Streptophyta</taxon>
        <taxon>Embryophyta</taxon>
        <taxon>Tracheophyta</taxon>
        <taxon>Spermatophyta</taxon>
        <taxon>Magnoliopsida</taxon>
        <taxon>eudicotyledons</taxon>
        <taxon>Gunneridae</taxon>
        <taxon>Pentapetalae</taxon>
        <taxon>rosids</taxon>
        <taxon>fabids</taxon>
        <taxon>Fabales</taxon>
        <taxon>Fabaceae</taxon>
        <taxon>Papilionoideae</taxon>
        <taxon>50 kb inversion clade</taxon>
        <taxon>NPAAA clade</taxon>
        <taxon>indigoferoid/millettioid clade</taxon>
        <taxon>Phaseoleae</taxon>
        <taxon>Mucuna</taxon>
    </lineage>
</organism>
<feature type="non-terminal residue" evidence="2">
    <location>
        <position position="98"/>
    </location>
</feature>
<keyword evidence="1" id="KW-1133">Transmembrane helix</keyword>
<keyword evidence="1" id="KW-0812">Transmembrane</keyword>
<evidence type="ECO:0000313" key="2">
    <source>
        <dbReference type="EMBL" id="RDX94291.1"/>
    </source>
</evidence>
<reference evidence="2" key="1">
    <citation type="submission" date="2018-05" db="EMBL/GenBank/DDBJ databases">
        <title>Draft genome of Mucuna pruriens seed.</title>
        <authorList>
            <person name="Nnadi N.E."/>
            <person name="Vos R."/>
            <person name="Hasami M.H."/>
            <person name="Devisetty U.K."/>
            <person name="Aguiy J.C."/>
        </authorList>
    </citation>
    <scope>NUCLEOTIDE SEQUENCE [LARGE SCALE GENOMIC DNA]</scope>
    <source>
        <strain evidence="2">JCA_2017</strain>
    </source>
</reference>
<protein>
    <submittedName>
        <fullName evidence="2">Uncharacterized protein</fullName>
    </submittedName>
</protein>
<dbReference type="AlphaFoldDB" id="A0A371GUS1"/>
<keyword evidence="3" id="KW-1185">Reference proteome</keyword>
<name>A0A371GUS1_MUCPR</name>
<proteinExistence type="predicted"/>
<evidence type="ECO:0000256" key="1">
    <source>
        <dbReference type="SAM" id="Phobius"/>
    </source>
</evidence>
<dbReference type="Proteomes" id="UP000257109">
    <property type="component" value="Unassembled WGS sequence"/>
</dbReference>
<dbReference type="EMBL" id="QJKJ01004405">
    <property type="protein sequence ID" value="RDX94291.1"/>
    <property type="molecule type" value="Genomic_DNA"/>
</dbReference>
<comment type="caution">
    <text evidence="2">The sequence shown here is derived from an EMBL/GenBank/DDBJ whole genome shotgun (WGS) entry which is preliminary data.</text>
</comment>
<keyword evidence="1" id="KW-0472">Membrane</keyword>
<accession>A0A371GUS1</accession>
<sequence>MARNSASALNRATTFFFLLLQVIDFLLETYSILRWIFYPQSILHSTLEILHPNFPIEYILPLGYATLIPMKYFSFPNSFFSNCIASFSFRFSFSISSS</sequence>
<gene>
    <name evidence="2" type="ORF">CR513_23343</name>
</gene>
<evidence type="ECO:0000313" key="3">
    <source>
        <dbReference type="Proteomes" id="UP000257109"/>
    </source>
</evidence>